<dbReference type="STRING" id="133412.A0A1R1XIF4"/>
<name>A0A1R1XIF4_9FUNG</name>
<dbReference type="Pfam" id="PF03179">
    <property type="entry name" value="V-ATPase_G"/>
    <property type="match status" value="1"/>
</dbReference>
<proteinExistence type="inferred from homology"/>
<organism evidence="7 8">
    <name type="scientific">Smittium culicis</name>
    <dbReference type="NCBI Taxonomy" id="133412"/>
    <lineage>
        <taxon>Eukaryota</taxon>
        <taxon>Fungi</taxon>
        <taxon>Fungi incertae sedis</taxon>
        <taxon>Zoopagomycota</taxon>
        <taxon>Kickxellomycotina</taxon>
        <taxon>Harpellomycetes</taxon>
        <taxon>Harpellales</taxon>
        <taxon>Legeriomycetaceae</taxon>
        <taxon>Smittium</taxon>
    </lineage>
</organism>
<dbReference type="InterPro" id="IPR005124">
    <property type="entry name" value="V-ATPase_G"/>
</dbReference>
<dbReference type="AlphaFoldDB" id="A0A1R1XIF4"/>
<dbReference type="EMBL" id="LSSN01003074">
    <property type="protein sequence ID" value="OMJ14414.1"/>
    <property type="molecule type" value="Genomic_DNA"/>
</dbReference>
<comment type="subunit">
    <text evidence="5">V-ATPase is a heteromultimeric enzyme made up of two complexes: the ATP-hydrolytic V1 complex and the proton translocation V0 complex.</text>
</comment>
<evidence type="ECO:0000313" key="7">
    <source>
        <dbReference type="EMBL" id="OMJ14414.1"/>
    </source>
</evidence>
<accession>A0A1R1XIF4</accession>
<dbReference type="InterPro" id="IPR028987">
    <property type="entry name" value="ATP_synth_B-like_membr_sf"/>
</dbReference>
<keyword evidence="4 5" id="KW-0406">Ion transport</keyword>
<dbReference type="SUPFAM" id="SSF81573">
    <property type="entry name" value="F1F0 ATP synthase subunit B, membrane domain"/>
    <property type="match status" value="1"/>
</dbReference>
<dbReference type="NCBIfam" id="TIGR01147">
    <property type="entry name" value="V_ATP_synt_G"/>
    <property type="match status" value="1"/>
</dbReference>
<dbReference type="OrthoDB" id="250802at2759"/>
<dbReference type="PANTHER" id="PTHR12713">
    <property type="entry name" value="VACUOLAR ATP SYNTHASE SUBUNIT G"/>
    <property type="match status" value="1"/>
</dbReference>
<gene>
    <name evidence="7" type="ORF">AYI70_g7889</name>
</gene>
<evidence type="ECO:0000256" key="3">
    <source>
        <dbReference type="ARBA" id="ARBA00022781"/>
    </source>
</evidence>
<evidence type="ECO:0000313" key="8">
    <source>
        <dbReference type="Proteomes" id="UP000187283"/>
    </source>
</evidence>
<protein>
    <recommendedName>
        <fullName evidence="5">V-type proton ATPase subunit G</fullName>
    </recommendedName>
</protein>
<keyword evidence="6" id="KW-0175">Coiled coil</keyword>
<dbReference type="PANTHER" id="PTHR12713:SF11">
    <property type="entry name" value="V-TYPE PROTON ATPASE SUBUNIT G"/>
    <property type="match status" value="1"/>
</dbReference>
<sequence length="107" mass="12313">MNPGSNSQGIQALFEAEKEASKIVEQARKYRVEKLKEARLEANKEVERLQEEKNNQIKQVQLSSSELTKLENDMQNEVESKIKNIDELYNTNKSKAIELVLKATTDF</sequence>
<keyword evidence="3 5" id="KW-0375">Hydrogen ion transport</keyword>
<comment type="similarity">
    <text evidence="1 5">Belongs to the V-ATPase G subunit family.</text>
</comment>
<keyword evidence="8" id="KW-1185">Reference proteome</keyword>
<evidence type="ECO:0000256" key="6">
    <source>
        <dbReference type="SAM" id="Coils"/>
    </source>
</evidence>
<evidence type="ECO:0000256" key="1">
    <source>
        <dbReference type="ARBA" id="ARBA00010066"/>
    </source>
</evidence>
<keyword evidence="2 5" id="KW-0813">Transport</keyword>
<evidence type="ECO:0000256" key="5">
    <source>
        <dbReference type="RuleBase" id="RU364019"/>
    </source>
</evidence>
<dbReference type="GO" id="GO:0046961">
    <property type="term" value="F:proton-transporting ATPase activity, rotational mechanism"/>
    <property type="evidence" value="ECO:0007669"/>
    <property type="project" value="InterPro"/>
</dbReference>
<dbReference type="Gene3D" id="1.20.5.2950">
    <property type="match status" value="1"/>
</dbReference>
<dbReference type="GO" id="GO:0016887">
    <property type="term" value="F:ATP hydrolysis activity"/>
    <property type="evidence" value="ECO:0007669"/>
    <property type="project" value="TreeGrafter"/>
</dbReference>
<feature type="coiled-coil region" evidence="6">
    <location>
        <begin position="32"/>
        <end position="66"/>
    </location>
</feature>
<dbReference type="Proteomes" id="UP000187283">
    <property type="component" value="Unassembled WGS sequence"/>
</dbReference>
<reference evidence="7 8" key="1">
    <citation type="submission" date="2017-01" db="EMBL/GenBank/DDBJ databases">
        <authorList>
            <person name="Mah S.A."/>
            <person name="Swanson W.J."/>
            <person name="Moy G.W."/>
            <person name="Vacquier V.D."/>
        </authorList>
    </citation>
    <scope>NUCLEOTIDE SEQUENCE [LARGE SCALE GENOMIC DNA]</scope>
    <source>
        <strain evidence="7 8">GSMNP</strain>
    </source>
</reference>
<evidence type="ECO:0000256" key="4">
    <source>
        <dbReference type="ARBA" id="ARBA00023065"/>
    </source>
</evidence>
<comment type="function">
    <text evidence="5">Subunit of the V1 complex of vacuolar(H+)-ATPase (V-ATPase), a multisubunit enzyme composed of a peripheral complex (V1) that hydrolyzes ATP and a membrane integral complex (V0) that translocates protons. V-ATPase is responsible for acidifying and maintaining the pH of intracellular compartments and in some cell types, is targeted to the plasma membrane, where it is responsible for acidifying the extracellular environment.</text>
</comment>
<comment type="caution">
    <text evidence="7">The sequence shown here is derived from an EMBL/GenBank/DDBJ whole genome shotgun (WGS) entry which is preliminary data.</text>
</comment>
<dbReference type="GO" id="GO:0000221">
    <property type="term" value="C:vacuolar proton-transporting V-type ATPase, V1 domain"/>
    <property type="evidence" value="ECO:0007669"/>
    <property type="project" value="TreeGrafter"/>
</dbReference>
<evidence type="ECO:0000256" key="2">
    <source>
        <dbReference type="ARBA" id="ARBA00022448"/>
    </source>
</evidence>